<comment type="subcellular location">
    <subcellularLocation>
        <location evidence="1">Cell outer membrane</location>
    </subcellularLocation>
</comment>
<dbReference type="EMBL" id="BSNI01000001">
    <property type="protein sequence ID" value="GLQ15972.1"/>
    <property type="molecule type" value="Genomic_DNA"/>
</dbReference>
<dbReference type="InterPro" id="IPR039567">
    <property type="entry name" value="Gly-zipper"/>
</dbReference>
<evidence type="ECO:0000256" key="2">
    <source>
        <dbReference type="ARBA" id="ARBA00023136"/>
    </source>
</evidence>
<reference evidence="7" key="1">
    <citation type="journal article" date="2014" name="Int. J. Syst. Evol. Microbiol.">
        <title>Complete genome of a new Firmicutes species belonging to the dominant human colonic microbiota ('Ruminococcus bicirculans') reveals two chromosomes and a selective capacity to utilize plant glucans.</title>
        <authorList>
            <consortium name="NISC Comparative Sequencing Program"/>
            <person name="Wegmann U."/>
            <person name="Louis P."/>
            <person name="Goesmann A."/>
            <person name="Henrissat B."/>
            <person name="Duncan S.H."/>
            <person name="Flint H.J."/>
        </authorList>
    </citation>
    <scope>NUCLEOTIDE SEQUENCE</scope>
    <source>
        <strain evidence="7">NBRC 107169</strain>
    </source>
</reference>
<feature type="domain" description="OmpA-like" evidence="6">
    <location>
        <begin position="103"/>
        <end position="220"/>
    </location>
</feature>
<dbReference type="InterPro" id="IPR050330">
    <property type="entry name" value="Bact_OuterMem_StrucFunc"/>
</dbReference>
<feature type="transmembrane region" description="Helical" evidence="5">
    <location>
        <begin position="61"/>
        <end position="81"/>
    </location>
</feature>
<dbReference type="RefSeq" id="WP_284361163.1">
    <property type="nucleotide sequence ID" value="NZ_BSNI01000001.1"/>
</dbReference>
<evidence type="ECO:0000256" key="3">
    <source>
        <dbReference type="ARBA" id="ARBA00023237"/>
    </source>
</evidence>
<dbReference type="InterPro" id="IPR006664">
    <property type="entry name" value="OMP_bac"/>
</dbReference>
<dbReference type="InterPro" id="IPR006665">
    <property type="entry name" value="OmpA-like"/>
</dbReference>
<dbReference type="Pfam" id="PF13488">
    <property type="entry name" value="Gly-zipper_Omp"/>
    <property type="match status" value="1"/>
</dbReference>
<keyword evidence="5" id="KW-0812">Transmembrane</keyword>
<comment type="caution">
    <text evidence="7">The sequence shown here is derived from an EMBL/GenBank/DDBJ whole genome shotgun (WGS) entry which is preliminary data.</text>
</comment>
<sequence length="220" mass="22816">MKKPILIVAATALALSGCTPTWLNNDAGDLRNSVKGGAAGAAAGAFAGLVYASVANKDARSAALIGAGLGALTGAGVGAYMDKQEAELRAGLADSGVTVTRQGDNIILNMPSNITFGVDQDQVQPQFHKVLTSVATVLQRYPKTLVDVYGHTDSSGSEQYNMDLSNRRAMSVANYVSGVGVDPRRIYVTGYGESQPIATNSTEAGKAANRRVEIQIAPLT</sequence>
<dbReference type="SUPFAM" id="SSF103088">
    <property type="entry name" value="OmpA-like"/>
    <property type="match status" value="1"/>
</dbReference>
<dbReference type="PRINTS" id="PR01021">
    <property type="entry name" value="OMPADOMAIN"/>
</dbReference>
<feature type="transmembrane region" description="Helical" evidence="5">
    <location>
        <begin position="36"/>
        <end position="54"/>
    </location>
</feature>
<evidence type="ECO:0000256" key="1">
    <source>
        <dbReference type="ARBA" id="ARBA00004442"/>
    </source>
</evidence>
<dbReference type="PANTHER" id="PTHR30329:SF21">
    <property type="entry name" value="LIPOPROTEIN YIAD-RELATED"/>
    <property type="match status" value="1"/>
</dbReference>
<reference evidence="7" key="2">
    <citation type="submission" date="2023-01" db="EMBL/GenBank/DDBJ databases">
        <title>Draft genome sequence of Maritalea porphyrae strain NBRC 107169.</title>
        <authorList>
            <person name="Sun Q."/>
            <person name="Mori K."/>
        </authorList>
    </citation>
    <scope>NUCLEOTIDE SEQUENCE</scope>
    <source>
        <strain evidence="7">NBRC 107169</strain>
    </source>
</reference>
<dbReference type="PROSITE" id="PS51257">
    <property type="entry name" value="PROKAR_LIPOPROTEIN"/>
    <property type="match status" value="1"/>
</dbReference>
<dbReference type="PRINTS" id="PR01023">
    <property type="entry name" value="NAFLGMOTY"/>
</dbReference>
<gene>
    <name evidence="7" type="ORF">GCM10007879_02210</name>
</gene>
<dbReference type="InterPro" id="IPR036737">
    <property type="entry name" value="OmpA-like_sf"/>
</dbReference>
<evidence type="ECO:0000313" key="8">
    <source>
        <dbReference type="Proteomes" id="UP001161405"/>
    </source>
</evidence>
<proteinExistence type="predicted"/>
<dbReference type="Proteomes" id="UP001161405">
    <property type="component" value="Unassembled WGS sequence"/>
</dbReference>
<evidence type="ECO:0000313" key="7">
    <source>
        <dbReference type="EMBL" id="GLQ15972.1"/>
    </source>
</evidence>
<name>A0ABQ5ULG3_9HYPH</name>
<dbReference type="Pfam" id="PF00691">
    <property type="entry name" value="OmpA"/>
    <property type="match status" value="1"/>
</dbReference>
<evidence type="ECO:0000259" key="6">
    <source>
        <dbReference type="PROSITE" id="PS51123"/>
    </source>
</evidence>
<keyword evidence="8" id="KW-1185">Reference proteome</keyword>
<keyword evidence="5" id="KW-1133">Transmembrane helix</keyword>
<dbReference type="CDD" id="cd07185">
    <property type="entry name" value="OmpA_C-like"/>
    <property type="match status" value="1"/>
</dbReference>
<dbReference type="PROSITE" id="PS51123">
    <property type="entry name" value="OMPA_2"/>
    <property type="match status" value="1"/>
</dbReference>
<evidence type="ECO:0000256" key="5">
    <source>
        <dbReference type="SAM" id="Phobius"/>
    </source>
</evidence>
<dbReference type="Gene3D" id="3.30.1330.60">
    <property type="entry name" value="OmpA-like domain"/>
    <property type="match status" value="1"/>
</dbReference>
<accession>A0ABQ5ULG3</accession>
<keyword evidence="7" id="KW-0449">Lipoprotein</keyword>
<dbReference type="PANTHER" id="PTHR30329">
    <property type="entry name" value="STATOR ELEMENT OF FLAGELLAR MOTOR COMPLEX"/>
    <property type="match status" value="1"/>
</dbReference>
<protein>
    <submittedName>
        <fullName evidence="7">OmpA family lipoprotein</fullName>
    </submittedName>
</protein>
<keyword evidence="2 4" id="KW-0472">Membrane</keyword>
<organism evidence="7 8">
    <name type="scientific">Maritalea porphyrae</name>
    <dbReference type="NCBI Taxonomy" id="880732"/>
    <lineage>
        <taxon>Bacteria</taxon>
        <taxon>Pseudomonadati</taxon>
        <taxon>Pseudomonadota</taxon>
        <taxon>Alphaproteobacteria</taxon>
        <taxon>Hyphomicrobiales</taxon>
        <taxon>Devosiaceae</taxon>
        <taxon>Maritalea</taxon>
    </lineage>
</organism>
<evidence type="ECO:0000256" key="4">
    <source>
        <dbReference type="PROSITE-ProRule" id="PRU00473"/>
    </source>
</evidence>
<keyword evidence="3" id="KW-0998">Cell outer membrane</keyword>